<dbReference type="Proteomes" id="UP000635628">
    <property type="component" value="Unassembled WGS sequence"/>
</dbReference>
<reference evidence="1" key="1">
    <citation type="submission" date="2020-05" db="EMBL/GenBank/DDBJ databases">
        <authorList>
            <person name="Petersen J."/>
            <person name="Sayavedra L."/>
        </authorList>
    </citation>
    <scope>NUCLEOTIDE SEQUENCE</scope>
    <source>
        <strain evidence="1">B azoricus SOX Menez Gwen</strain>
    </source>
</reference>
<evidence type="ECO:0000313" key="1">
    <source>
        <dbReference type="EMBL" id="CAB5507052.1"/>
    </source>
</evidence>
<accession>A0ACA8ZTR8</accession>
<gene>
    <name evidence="1" type="ORF">AZO1586R_2241</name>
</gene>
<keyword evidence="2" id="KW-1185">Reference proteome</keyword>
<evidence type="ECO:0000313" key="2">
    <source>
        <dbReference type="Proteomes" id="UP000635628"/>
    </source>
</evidence>
<protein>
    <submittedName>
        <fullName evidence="1">Uncharacterized protein</fullName>
    </submittedName>
</protein>
<proteinExistence type="predicted"/>
<dbReference type="EMBL" id="CAESAP020000357">
    <property type="protein sequence ID" value="CAB5507052.1"/>
    <property type="molecule type" value="Genomic_DNA"/>
</dbReference>
<name>A0ACA8ZTR8_9GAMM</name>
<comment type="caution">
    <text evidence="1">The sequence shown here is derived from an EMBL/GenBank/DDBJ whole genome shotgun (WGS) entry which is preliminary data.</text>
</comment>
<sequence>MRGYVVDVNFCVFDVSVEEFGAGFGVALVDVCYLDIAAA</sequence>
<organism evidence="1 2">
    <name type="scientific">Bathymodiolus azoricus thioautotrophic gill symbiont</name>
    <dbReference type="NCBI Taxonomy" id="235205"/>
    <lineage>
        <taxon>Bacteria</taxon>
        <taxon>Pseudomonadati</taxon>
        <taxon>Pseudomonadota</taxon>
        <taxon>Gammaproteobacteria</taxon>
        <taxon>sulfur-oxidizing symbionts</taxon>
    </lineage>
</organism>